<name>A0A1G2BXN5_9BACT</name>
<dbReference type="InterPro" id="IPR000120">
    <property type="entry name" value="Amidase"/>
</dbReference>
<protein>
    <recommendedName>
        <fullName evidence="7">Glutamyl-tRNA(Gln) amidotransferase subunit A</fullName>
        <shortName evidence="7">Glu-ADT subunit A</shortName>
        <ecNumber evidence="7">6.3.5.7</ecNumber>
    </recommendedName>
</protein>
<comment type="caution">
    <text evidence="9">The sequence shown here is derived from an EMBL/GenBank/DDBJ whole genome shotgun (WGS) entry which is preliminary data.</text>
</comment>
<feature type="active site" description="Charge relay system" evidence="7">
    <location>
        <position position="75"/>
    </location>
</feature>
<dbReference type="AlphaFoldDB" id="A0A1G2BXN5"/>
<evidence type="ECO:0000256" key="2">
    <source>
        <dbReference type="ARBA" id="ARBA00022598"/>
    </source>
</evidence>
<evidence type="ECO:0000256" key="7">
    <source>
        <dbReference type="HAMAP-Rule" id="MF_00120"/>
    </source>
</evidence>
<dbReference type="GO" id="GO:0016740">
    <property type="term" value="F:transferase activity"/>
    <property type="evidence" value="ECO:0007669"/>
    <property type="project" value="UniProtKB-KW"/>
</dbReference>
<reference evidence="9 10" key="1">
    <citation type="journal article" date="2016" name="Nat. Commun.">
        <title>Thousands of microbial genomes shed light on interconnected biogeochemical processes in an aquifer system.</title>
        <authorList>
            <person name="Anantharaman K."/>
            <person name="Brown C.T."/>
            <person name="Hug L.A."/>
            <person name="Sharon I."/>
            <person name="Castelle C.J."/>
            <person name="Probst A.J."/>
            <person name="Thomas B.C."/>
            <person name="Singh A."/>
            <person name="Wilkins M.J."/>
            <person name="Karaoz U."/>
            <person name="Brodie E.L."/>
            <person name="Williams K.H."/>
            <person name="Hubbard S.S."/>
            <person name="Banfield J.F."/>
        </authorList>
    </citation>
    <scope>NUCLEOTIDE SEQUENCE [LARGE SCALE GENOMIC DNA]</scope>
</reference>
<keyword evidence="4 7" id="KW-0067">ATP-binding</keyword>
<dbReference type="Pfam" id="PF01425">
    <property type="entry name" value="Amidase"/>
    <property type="match status" value="1"/>
</dbReference>
<proteinExistence type="inferred from homology"/>
<feature type="domain" description="Amidase" evidence="8">
    <location>
        <begin position="24"/>
        <end position="461"/>
    </location>
</feature>
<evidence type="ECO:0000256" key="3">
    <source>
        <dbReference type="ARBA" id="ARBA00022741"/>
    </source>
</evidence>
<accession>A0A1G2BXN5</accession>
<evidence type="ECO:0000256" key="1">
    <source>
        <dbReference type="ARBA" id="ARBA00008069"/>
    </source>
</evidence>
<dbReference type="Proteomes" id="UP000177626">
    <property type="component" value="Unassembled WGS sequence"/>
</dbReference>
<evidence type="ECO:0000256" key="4">
    <source>
        <dbReference type="ARBA" id="ARBA00022840"/>
    </source>
</evidence>
<dbReference type="PANTHER" id="PTHR11895">
    <property type="entry name" value="TRANSAMIDASE"/>
    <property type="match status" value="1"/>
</dbReference>
<dbReference type="Gene3D" id="3.90.1300.10">
    <property type="entry name" value="Amidase signature (AS) domain"/>
    <property type="match status" value="1"/>
</dbReference>
<keyword evidence="2 7" id="KW-0436">Ligase</keyword>
<feature type="active site" description="Charge relay system" evidence="7">
    <location>
        <position position="150"/>
    </location>
</feature>
<evidence type="ECO:0000256" key="6">
    <source>
        <dbReference type="ARBA" id="ARBA00047407"/>
    </source>
</evidence>
<dbReference type="InterPro" id="IPR004412">
    <property type="entry name" value="GatA"/>
</dbReference>
<keyword evidence="9" id="KW-0808">Transferase</keyword>
<comment type="function">
    <text evidence="7">Allows the formation of correctly charged Gln-tRNA(Gln) through the transamidation of misacylated Glu-tRNA(Gln) in organisms which lack glutaminyl-tRNA synthetase. The reaction takes place in the presence of glutamine and ATP through an activated gamma-phospho-Glu-tRNA(Gln).</text>
</comment>
<dbReference type="GO" id="GO:0006412">
    <property type="term" value="P:translation"/>
    <property type="evidence" value="ECO:0007669"/>
    <property type="project" value="UniProtKB-UniRule"/>
</dbReference>
<evidence type="ECO:0000259" key="8">
    <source>
        <dbReference type="Pfam" id="PF01425"/>
    </source>
</evidence>
<keyword evidence="3 7" id="KW-0547">Nucleotide-binding</keyword>
<gene>
    <name evidence="7 9" type="primary">gatA</name>
    <name evidence="9" type="ORF">A2406_01250</name>
</gene>
<dbReference type="InterPro" id="IPR023631">
    <property type="entry name" value="Amidase_dom"/>
</dbReference>
<dbReference type="PANTHER" id="PTHR11895:SF151">
    <property type="entry name" value="GLUTAMYL-TRNA(GLN) AMIDOTRANSFERASE SUBUNIT A"/>
    <property type="match status" value="1"/>
</dbReference>
<evidence type="ECO:0000256" key="5">
    <source>
        <dbReference type="ARBA" id="ARBA00022917"/>
    </source>
</evidence>
<feature type="active site" description="Acyl-ester intermediate" evidence="7">
    <location>
        <position position="174"/>
    </location>
</feature>
<dbReference type="NCBIfam" id="TIGR00132">
    <property type="entry name" value="gatA"/>
    <property type="match status" value="1"/>
</dbReference>
<dbReference type="EMBL" id="MHKQ01000025">
    <property type="protein sequence ID" value="OGY93269.1"/>
    <property type="molecule type" value="Genomic_DNA"/>
</dbReference>
<dbReference type="GO" id="GO:0050567">
    <property type="term" value="F:glutaminyl-tRNA synthase (glutamine-hydrolyzing) activity"/>
    <property type="evidence" value="ECO:0007669"/>
    <property type="project" value="UniProtKB-UniRule"/>
</dbReference>
<evidence type="ECO:0000313" key="9">
    <source>
        <dbReference type="EMBL" id="OGY93269.1"/>
    </source>
</evidence>
<organism evidence="9 10">
    <name type="scientific">Candidatus Komeilibacteria bacterium RIFOXYC1_FULL_37_11</name>
    <dbReference type="NCBI Taxonomy" id="1798555"/>
    <lineage>
        <taxon>Bacteria</taxon>
        <taxon>Candidatus Komeiliibacteriota</taxon>
    </lineage>
</organism>
<sequence length="473" mass="51116">MDLEKLNIEEIHQALSKKIFSSEELTKKYLARIKQDDTNAFISLNENALDEAKAADQKIKSGQAGVLVGVPLAVKDVILVAGQKATAASKILENYTASYTATAVARLKAAGMVILGKTNCDEFAMGSSNENSYFGPVLNPHDKSRVPGGSSGGSAVAVAANLAPVSLGTDTGGSIRQPAAFCGVVGLKPSYGRVSRYGAIAMASSLDQIGPLAKTVKDTAYLLHQMAGFDKYDATSSTEPVADYLKDIDKDVKKIRLGIPEEYFLSGIDPAVRQAVEGKINFLEKAGFKIKAVKLPYTEYGLAAYYLLMPAEVSSNLARYDGILYGMSPDKNLSLDDWYKSVRSQGFGSETKRRIILGTYILSAGYFDAYYKKAQKLRSLIKNDFANVFKQVDALLTPVTPTTAFKIGEKSKDPLSMYLSDIFTVGANIAGICGLSLPIGQDKNNLPIGLQILAKPFAEDILFKLGYYIENNY</sequence>
<dbReference type="PROSITE" id="PS00571">
    <property type="entry name" value="AMIDASES"/>
    <property type="match status" value="1"/>
</dbReference>
<dbReference type="EC" id="6.3.5.7" evidence="7"/>
<evidence type="ECO:0000313" key="10">
    <source>
        <dbReference type="Proteomes" id="UP000177626"/>
    </source>
</evidence>
<dbReference type="InterPro" id="IPR036928">
    <property type="entry name" value="AS_sf"/>
</dbReference>
<keyword evidence="5 7" id="KW-0648">Protein biosynthesis</keyword>
<comment type="subunit">
    <text evidence="7">Heterotrimer of A, B and C subunits.</text>
</comment>
<dbReference type="InterPro" id="IPR020556">
    <property type="entry name" value="Amidase_CS"/>
</dbReference>
<comment type="similarity">
    <text evidence="1 7">Belongs to the amidase family. GatA subfamily.</text>
</comment>
<dbReference type="SUPFAM" id="SSF75304">
    <property type="entry name" value="Amidase signature (AS) enzymes"/>
    <property type="match status" value="1"/>
</dbReference>
<dbReference type="HAMAP" id="MF_00120">
    <property type="entry name" value="GatA"/>
    <property type="match status" value="1"/>
</dbReference>
<comment type="catalytic activity">
    <reaction evidence="6 7">
        <text>L-glutamyl-tRNA(Gln) + L-glutamine + ATP + H2O = L-glutaminyl-tRNA(Gln) + L-glutamate + ADP + phosphate + H(+)</text>
        <dbReference type="Rhea" id="RHEA:17521"/>
        <dbReference type="Rhea" id="RHEA-COMP:9681"/>
        <dbReference type="Rhea" id="RHEA-COMP:9684"/>
        <dbReference type="ChEBI" id="CHEBI:15377"/>
        <dbReference type="ChEBI" id="CHEBI:15378"/>
        <dbReference type="ChEBI" id="CHEBI:29985"/>
        <dbReference type="ChEBI" id="CHEBI:30616"/>
        <dbReference type="ChEBI" id="CHEBI:43474"/>
        <dbReference type="ChEBI" id="CHEBI:58359"/>
        <dbReference type="ChEBI" id="CHEBI:78520"/>
        <dbReference type="ChEBI" id="CHEBI:78521"/>
        <dbReference type="ChEBI" id="CHEBI:456216"/>
        <dbReference type="EC" id="6.3.5.7"/>
    </reaction>
</comment>
<dbReference type="GO" id="GO:0030956">
    <property type="term" value="C:glutamyl-tRNA(Gln) amidotransferase complex"/>
    <property type="evidence" value="ECO:0007669"/>
    <property type="project" value="InterPro"/>
</dbReference>
<dbReference type="GO" id="GO:0005524">
    <property type="term" value="F:ATP binding"/>
    <property type="evidence" value="ECO:0007669"/>
    <property type="project" value="UniProtKB-KW"/>
</dbReference>